<sequence length="537" mass="56321">MRATDSDSTRRHLDGLLEAAGSVVERLELEDVLGRIVESAMELVGARYGALGVLGDDGMLDRFLHRGIPRDIAAQIGAPPRGSGILGAVIAADAPVRLEHLGSDPRSVGFPAHHPPMDSFLGVPVRVRGEVYGDLYLAERIDGAFTHEDEALIVSLAAIAGIAIANARLFERARTREAWNAALADVMGALLVADSADAFDVITERLAPMVGADLVILGTLDASATALTVVAATGTDAPSLRGRTIPLEGTLAERALRSGRAASAPHVPELSERSSLGPTVSLPLLSGREALGVLTLARRDGGRAFTDDELEMGFVFAGQAGVAIEVVRGRDDRRRLELARDRARIARDLHDHVIQRLFGAGLALQAVASSADDGTAAAVTEQIDALDEAIKEIRTVIFALGTGDGAHSGGTRERLLEIAAEAAHRLPSAPRIRFSGAIDTLVGPDLAEDLAAVLRECLSNVVRHADATTVDIVLRVGEDVALTVTDDGMGMPADAVSRGLANLGERAALRGGTFEWVTAATGGTTATWRVPVDEDES</sequence>
<dbReference type="Gene3D" id="3.30.565.10">
    <property type="entry name" value="Histidine kinase-like ATPase, C-terminal domain"/>
    <property type="match status" value="1"/>
</dbReference>
<dbReference type="InterPro" id="IPR050482">
    <property type="entry name" value="Sensor_HK_TwoCompSys"/>
</dbReference>
<proteinExistence type="predicted"/>
<accession>A0ABP7AX02</accession>
<evidence type="ECO:0000259" key="4">
    <source>
        <dbReference type="SMART" id="SM00065"/>
    </source>
</evidence>
<gene>
    <name evidence="5" type="ORF">GCM10022200_26780</name>
</gene>
<evidence type="ECO:0000256" key="1">
    <source>
        <dbReference type="ARBA" id="ARBA00022679"/>
    </source>
</evidence>
<dbReference type="EMBL" id="BAAAYU010000005">
    <property type="protein sequence ID" value="GAA3641638.1"/>
    <property type="molecule type" value="Genomic_DNA"/>
</dbReference>
<reference evidence="6" key="1">
    <citation type="journal article" date="2019" name="Int. J. Syst. Evol. Microbiol.">
        <title>The Global Catalogue of Microorganisms (GCM) 10K type strain sequencing project: providing services to taxonomists for standard genome sequencing and annotation.</title>
        <authorList>
            <consortium name="The Broad Institute Genomics Platform"/>
            <consortium name="The Broad Institute Genome Sequencing Center for Infectious Disease"/>
            <person name="Wu L."/>
            <person name="Ma J."/>
        </authorList>
    </citation>
    <scope>NUCLEOTIDE SEQUENCE [LARGE SCALE GENOMIC DNA]</scope>
    <source>
        <strain evidence="6">JCM 16544</strain>
    </source>
</reference>
<dbReference type="InterPro" id="IPR036890">
    <property type="entry name" value="HATPase_C_sf"/>
</dbReference>
<evidence type="ECO:0000313" key="6">
    <source>
        <dbReference type="Proteomes" id="UP001501697"/>
    </source>
</evidence>
<keyword evidence="6" id="KW-1185">Reference proteome</keyword>
<dbReference type="Pfam" id="PF07730">
    <property type="entry name" value="HisKA_3"/>
    <property type="match status" value="1"/>
</dbReference>
<dbReference type="RefSeq" id="WP_344739390.1">
    <property type="nucleotide sequence ID" value="NZ_BAAAYU010000005.1"/>
</dbReference>
<evidence type="ECO:0000256" key="3">
    <source>
        <dbReference type="ARBA" id="ARBA00023012"/>
    </source>
</evidence>
<dbReference type="PANTHER" id="PTHR24421:SF56">
    <property type="entry name" value="OXYGEN SENSOR HISTIDINE KINASE RESPONSE REGULATOR DOST"/>
    <property type="match status" value="1"/>
</dbReference>
<dbReference type="Pfam" id="PF02518">
    <property type="entry name" value="HATPase_c"/>
    <property type="match status" value="1"/>
</dbReference>
<evidence type="ECO:0000256" key="2">
    <source>
        <dbReference type="ARBA" id="ARBA00022777"/>
    </source>
</evidence>
<dbReference type="SMART" id="SM00065">
    <property type="entry name" value="GAF"/>
    <property type="match status" value="2"/>
</dbReference>
<dbReference type="SUPFAM" id="SSF55781">
    <property type="entry name" value="GAF domain-like"/>
    <property type="match status" value="2"/>
</dbReference>
<dbReference type="Gene3D" id="1.20.5.1930">
    <property type="match status" value="1"/>
</dbReference>
<dbReference type="SUPFAM" id="SSF55874">
    <property type="entry name" value="ATPase domain of HSP90 chaperone/DNA topoisomerase II/histidine kinase"/>
    <property type="match status" value="1"/>
</dbReference>
<feature type="domain" description="GAF" evidence="4">
    <location>
        <begin position="28"/>
        <end position="174"/>
    </location>
</feature>
<dbReference type="CDD" id="cd16917">
    <property type="entry name" value="HATPase_UhpB-NarQ-NarX-like"/>
    <property type="match status" value="1"/>
</dbReference>
<dbReference type="GO" id="GO:0016301">
    <property type="term" value="F:kinase activity"/>
    <property type="evidence" value="ECO:0007669"/>
    <property type="project" value="UniProtKB-KW"/>
</dbReference>
<dbReference type="InterPro" id="IPR003594">
    <property type="entry name" value="HATPase_dom"/>
</dbReference>
<keyword evidence="1" id="KW-0808">Transferase</keyword>
<dbReference type="Proteomes" id="UP001501697">
    <property type="component" value="Unassembled WGS sequence"/>
</dbReference>
<protein>
    <submittedName>
        <fullName evidence="5">GAF domain-containing sensor histidine kinase</fullName>
    </submittedName>
</protein>
<feature type="domain" description="GAF" evidence="4">
    <location>
        <begin position="194"/>
        <end position="334"/>
    </location>
</feature>
<dbReference type="InterPro" id="IPR029016">
    <property type="entry name" value="GAF-like_dom_sf"/>
</dbReference>
<keyword evidence="2 5" id="KW-0418">Kinase</keyword>
<dbReference type="Pfam" id="PF13492">
    <property type="entry name" value="GAF_3"/>
    <property type="match status" value="1"/>
</dbReference>
<organism evidence="5 6">
    <name type="scientific">Microbacterium awajiense</name>
    <dbReference type="NCBI Taxonomy" id="415214"/>
    <lineage>
        <taxon>Bacteria</taxon>
        <taxon>Bacillati</taxon>
        <taxon>Actinomycetota</taxon>
        <taxon>Actinomycetes</taxon>
        <taxon>Micrococcales</taxon>
        <taxon>Microbacteriaceae</taxon>
        <taxon>Microbacterium</taxon>
    </lineage>
</organism>
<evidence type="ECO:0000313" key="5">
    <source>
        <dbReference type="EMBL" id="GAA3641638.1"/>
    </source>
</evidence>
<dbReference type="Pfam" id="PF13185">
    <property type="entry name" value="GAF_2"/>
    <property type="match status" value="1"/>
</dbReference>
<keyword evidence="3" id="KW-0902">Two-component regulatory system</keyword>
<dbReference type="PANTHER" id="PTHR24421">
    <property type="entry name" value="NITRATE/NITRITE SENSOR PROTEIN NARX-RELATED"/>
    <property type="match status" value="1"/>
</dbReference>
<dbReference type="Gene3D" id="3.30.450.40">
    <property type="match status" value="2"/>
</dbReference>
<comment type="caution">
    <text evidence="5">The sequence shown here is derived from an EMBL/GenBank/DDBJ whole genome shotgun (WGS) entry which is preliminary data.</text>
</comment>
<dbReference type="InterPro" id="IPR003018">
    <property type="entry name" value="GAF"/>
</dbReference>
<name>A0ABP7AX02_9MICO</name>
<dbReference type="InterPro" id="IPR011712">
    <property type="entry name" value="Sig_transdc_His_kin_sub3_dim/P"/>
</dbReference>